<feature type="binding site" evidence="7">
    <location>
        <position position="119"/>
    </location>
    <ligand>
        <name>S-adenosyl-L-methionine</name>
        <dbReference type="ChEBI" id="CHEBI:59789"/>
    </ligand>
</feature>
<feature type="binding site" evidence="7">
    <location>
        <position position="162"/>
    </location>
    <ligand>
        <name>S-adenosyl-L-methionine</name>
        <dbReference type="ChEBI" id="CHEBI:59789"/>
    </ligand>
</feature>
<feature type="binding site" evidence="7">
    <location>
        <position position="171"/>
    </location>
    <ligand>
        <name>S-adenosyl-L-methionine</name>
        <dbReference type="ChEBI" id="CHEBI:59789"/>
    </ligand>
</feature>
<dbReference type="InterPro" id="IPR033671">
    <property type="entry name" value="TrmH"/>
</dbReference>
<dbReference type="EC" id="2.1.1.34" evidence="7"/>
<evidence type="ECO:0000256" key="3">
    <source>
        <dbReference type="ARBA" id="ARBA00022679"/>
    </source>
</evidence>
<evidence type="ECO:0000313" key="10">
    <source>
        <dbReference type="Proteomes" id="UP000198635"/>
    </source>
</evidence>
<comment type="catalytic activity">
    <reaction evidence="7">
        <text>guanosine(18) in tRNA + S-adenosyl-L-methionine = 2'-O-methylguanosine(18) in tRNA + S-adenosyl-L-homocysteine + H(+)</text>
        <dbReference type="Rhea" id="RHEA:20077"/>
        <dbReference type="Rhea" id="RHEA-COMP:10190"/>
        <dbReference type="Rhea" id="RHEA-COMP:10192"/>
        <dbReference type="ChEBI" id="CHEBI:15378"/>
        <dbReference type="ChEBI" id="CHEBI:57856"/>
        <dbReference type="ChEBI" id="CHEBI:59789"/>
        <dbReference type="ChEBI" id="CHEBI:74269"/>
        <dbReference type="ChEBI" id="CHEBI:74445"/>
        <dbReference type="EC" id="2.1.1.34"/>
    </reaction>
</comment>
<keyword evidence="4 7" id="KW-0949">S-adenosyl-L-methionine</keyword>
<dbReference type="Gene3D" id="3.40.1280.10">
    <property type="match status" value="1"/>
</dbReference>
<dbReference type="SUPFAM" id="SSF75217">
    <property type="entry name" value="alpha/beta knot"/>
    <property type="match status" value="1"/>
</dbReference>
<keyword evidence="5 7" id="KW-0819">tRNA processing</keyword>
<evidence type="ECO:0000256" key="7">
    <source>
        <dbReference type="HAMAP-Rule" id="MF_02060"/>
    </source>
</evidence>
<keyword evidence="6 7" id="KW-0694">RNA-binding</keyword>
<organism evidence="9 10">
    <name type="scientific">Desulfomicrobium apsheronum</name>
    <dbReference type="NCBI Taxonomy" id="52560"/>
    <lineage>
        <taxon>Bacteria</taxon>
        <taxon>Pseudomonadati</taxon>
        <taxon>Thermodesulfobacteriota</taxon>
        <taxon>Desulfovibrionia</taxon>
        <taxon>Desulfovibrionales</taxon>
        <taxon>Desulfomicrobiaceae</taxon>
        <taxon>Desulfomicrobium</taxon>
    </lineage>
</organism>
<keyword evidence="10" id="KW-1185">Reference proteome</keyword>
<evidence type="ECO:0000259" key="8">
    <source>
        <dbReference type="Pfam" id="PF00588"/>
    </source>
</evidence>
<evidence type="ECO:0000256" key="6">
    <source>
        <dbReference type="ARBA" id="ARBA00022884"/>
    </source>
</evidence>
<sequence length="218" mass="24633">MRVQTAFIINTSTKFEPMPDRFLTEDRKTKLRAVLAKRQPDLTLVLNNIHDPHNVSAILRSCDAFGVFGVHLYYTKEKFPSLANSSSGSAKKWIDLTRHREAGTMIQGLRDRGMQIVGTGFSSTARPIMDIDFTKPTAIILGNEHRGMDPDVKIHVPDEIYIPMFGMVQSLNVSVAAATILYEAMRQRLAAGMYDQSPLSEEEFEDVYADWCKRGKDY</sequence>
<dbReference type="HAMAP" id="MF_02060">
    <property type="entry name" value="tRNA_methyltr_TrmH"/>
    <property type="match status" value="1"/>
</dbReference>
<comment type="caution">
    <text evidence="7">Lacks conserved residue(s) required for the propagation of feature annotation.</text>
</comment>
<dbReference type="Pfam" id="PF00588">
    <property type="entry name" value="SpoU_methylase"/>
    <property type="match status" value="1"/>
</dbReference>
<evidence type="ECO:0000256" key="1">
    <source>
        <dbReference type="ARBA" id="ARBA00022555"/>
    </source>
</evidence>
<name>A0A1I3RBH9_9BACT</name>
<evidence type="ECO:0000313" key="9">
    <source>
        <dbReference type="EMBL" id="SFJ43420.1"/>
    </source>
</evidence>
<feature type="domain" description="tRNA/rRNA methyltransferase SpoU type" evidence="8">
    <location>
        <begin position="42"/>
        <end position="182"/>
    </location>
</feature>
<accession>A0A1I3RBH9</accession>
<dbReference type="CDD" id="cd18092">
    <property type="entry name" value="SpoU-like_TrmH"/>
    <property type="match status" value="1"/>
</dbReference>
<keyword evidence="1 7" id="KW-0820">tRNA-binding</keyword>
<dbReference type="InterPro" id="IPR001537">
    <property type="entry name" value="SpoU_MeTrfase"/>
</dbReference>
<dbReference type="GO" id="GO:0141100">
    <property type="term" value="F:tRNA (guanine(18)-2'-O)-methyltransferase activity"/>
    <property type="evidence" value="ECO:0007669"/>
    <property type="project" value="UniProtKB-UniRule"/>
</dbReference>
<gene>
    <name evidence="7" type="primary">trmH</name>
    <name evidence="9" type="ORF">SAMN04488082_10398</name>
</gene>
<dbReference type="InterPro" id="IPR029028">
    <property type="entry name" value="Alpha/beta_knot_MTases"/>
</dbReference>
<dbReference type="STRING" id="52560.SAMN04488082_10398"/>
<evidence type="ECO:0000256" key="4">
    <source>
        <dbReference type="ARBA" id="ARBA00022691"/>
    </source>
</evidence>
<dbReference type="AlphaFoldDB" id="A0A1I3RBH9"/>
<proteinExistence type="inferred from homology"/>
<dbReference type="PANTHER" id="PTHR43453:SF1">
    <property type="entry name" value="TRNA_RRNA METHYLTRANSFERASE SPOU TYPE DOMAIN-CONTAINING PROTEIN"/>
    <property type="match status" value="1"/>
</dbReference>
<evidence type="ECO:0000256" key="2">
    <source>
        <dbReference type="ARBA" id="ARBA00022603"/>
    </source>
</evidence>
<protein>
    <recommendedName>
        <fullName evidence="7">tRNA (guanosine(18)-2'-O)-methyltransferase</fullName>
        <ecNumber evidence="7">2.1.1.34</ecNumber>
    </recommendedName>
    <alternativeName>
        <fullName evidence="7">tRNA [Gm18] methyltransferase</fullName>
    </alternativeName>
</protein>
<evidence type="ECO:0000256" key="5">
    <source>
        <dbReference type="ARBA" id="ARBA00022694"/>
    </source>
</evidence>
<dbReference type="PANTHER" id="PTHR43453">
    <property type="entry name" value="RRNA METHYLASE-LIKE"/>
    <property type="match status" value="1"/>
</dbReference>
<dbReference type="EMBL" id="FORX01000003">
    <property type="protein sequence ID" value="SFJ43420.1"/>
    <property type="molecule type" value="Genomic_DNA"/>
</dbReference>
<dbReference type="GO" id="GO:0002938">
    <property type="term" value="P:tRNA guanine ribose methylation"/>
    <property type="evidence" value="ECO:0007669"/>
    <property type="project" value="UniProtKB-UniRule"/>
</dbReference>
<keyword evidence="3 7" id="KW-0808">Transferase</keyword>
<dbReference type="GO" id="GO:0000049">
    <property type="term" value="F:tRNA binding"/>
    <property type="evidence" value="ECO:0007669"/>
    <property type="project" value="UniProtKB-UniRule"/>
</dbReference>
<comment type="similarity">
    <text evidence="7">Belongs to the class IV-like SAM-binding methyltransferase superfamily. RNA methyltransferase TrmH family.</text>
</comment>
<dbReference type="InterPro" id="IPR029026">
    <property type="entry name" value="tRNA_m1G_MTases_N"/>
</dbReference>
<dbReference type="Proteomes" id="UP000198635">
    <property type="component" value="Unassembled WGS sequence"/>
</dbReference>
<reference evidence="10" key="1">
    <citation type="submission" date="2016-10" db="EMBL/GenBank/DDBJ databases">
        <authorList>
            <person name="Varghese N."/>
            <person name="Submissions S."/>
        </authorList>
    </citation>
    <scope>NUCLEOTIDE SEQUENCE [LARGE SCALE GENOMIC DNA]</scope>
    <source>
        <strain evidence="10">DSM 5918</strain>
    </source>
</reference>
<comment type="function">
    <text evidence="7">Catalyzes the 2'-O methylation of guanosine at position 18 in tRNA.</text>
</comment>
<keyword evidence="2 7" id="KW-0489">Methyltransferase</keyword>